<dbReference type="PANTHER" id="PTHR10590:SF19">
    <property type="entry name" value="PURINE NUCLEOSIDE TRANSPORT PROTEIN NUPG"/>
    <property type="match status" value="1"/>
</dbReference>
<feature type="domain" description="Concentrative nucleoside transporter C-terminal" evidence="9">
    <location>
        <begin position="195"/>
        <end position="424"/>
    </location>
</feature>
<feature type="domain" description="Concentrative nucleoside transporter N-terminal" evidence="8">
    <location>
        <begin position="10"/>
        <end position="81"/>
    </location>
</feature>
<feature type="transmembrane region" description="Helical" evidence="7">
    <location>
        <begin position="194"/>
        <end position="213"/>
    </location>
</feature>
<evidence type="ECO:0000256" key="5">
    <source>
        <dbReference type="ARBA" id="ARBA00022989"/>
    </source>
</evidence>
<keyword evidence="6 7" id="KW-0472">Membrane</keyword>
<dbReference type="Pfam" id="PF07662">
    <property type="entry name" value="Nucleos_tra2_C"/>
    <property type="match status" value="1"/>
</dbReference>
<dbReference type="Pfam" id="PF01773">
    <property type="entry name" value="Nucleos_tra2_N"/>
    <property type="match status" value="1"/>
</dbReference>
<evidence type="ECO:0000313" key="11">
    <source>
        <dbReference type="EMBL" id="MFB9768804.1"/>
    </source>
</evidence>
<organism evidence="11 12">
    <name type="scientific">Lactiplantibacillus modestisalitolerans</name>
    <dbReference type="NCBI Taxonomy" id="1457219"/>
    <lineage>
        <taxon>Bacteria</taxon>
        <taxon>Bacillati</taxon>
        <taxon>Bacillota</taxon>
        <taxon>Bacilli</taxon>
        <taxon>Lactobacillales</taxon>
        <taxon>Lactobacillaceae</taxon>
        <taxon>Lactiplantibacillus</taxon>
    </lineage>
</organism>
<dbReference type="InterPro" id="IPR008276">
    <property type="entry name" value="C_nuclsd_transpt"/>
</dbReference>
<keyword evidence="3" id="KW-1003">Cell membrane</keyword>
<feature type="domain" description="Nucleoside transporter/FeoB GTPase Gate" evidence="10">
    <location>
        <begin position="96"/>
        <end position="190"/>
    </location>
</feature>
<evidence type="ECO:0000256" key="1">
    <source>
        <dbReference type="ARBA" id="ARBA00004651"/>
    </source>
</evidence>
<evidence type="ECO:0000256" key="4">
    <source>
        <dbReference type="ARBA" id="ARBA00022692"/>
    </source>
</evidence>
<evidence type="ECO:0000259" key="10">
    <source>
        <dbReference type="Pfam" id="PF07670"/>
    </source>
</evidence>
<comment type="caution">
    <text evidence="11">The sequence shown here is derived from an EMBL/GenBank/DDBJ whole genome shotgun (WGS) entry which is preliminary data.</text>
</comment>
<evidence type="ECO:0000313" key="12">
    <source>
        <dbReference type="Proteomes" id="UP001589691"/>
    </source>
</evidence>
<feature type="transmembrane region" description="Helical" evidence="7">
    <location>
        <begin position="96"/>
        <end position="119"/>
    </location>
</feature>
<proteinExistence type="inferred from homology"/>
<dbReference type="Proteomes" id="UP001589691">
    <property type="component" value="Unassembled WGS sequence"/>
</dbReference>
<name>A0ABV5WRL7_9LACO</name>
<evidence type="ECO:0000256" key="2">
    <source>
        <dbReference type="ARBA" id="ARBA00009033"/>
    </source>
</evidence>
<evidence type="ECO:0000256" key="3">
    <source>
        <dbReference type="ARBA" id="ARBA00022475"/>
    </source>
</evidence>
<feature type="transmembrane region" description="Helical" evidence="7">
    <location>
        <begin position="168"/>
        <end position="187"/>
    </location>
</feature>
<dbReference type="Pfam" id="PF07670">
    <property type="entry name" value="Gate"/>
    <property type="match status" value="1"/>
</dbReference>
<feature type="transmembrane region" description="Helical" evidence="7">
    <location>
        <begin position="34"/>
        <end position="53"/>
    </location>
</feature>
<feature type="transmembrane region" description="Helical" evidence="7">
    <location>
        <begin position="65"/>
        <end position="84"/>
    </location>
</feature>
<dbReference type="EMBL" id="JBHLZY010000005">
    <property type="protein sequence ID" value="MFB9768804.1"/>
    <property type="molecule type" value="Genomic_DNA"/>
</dbReference>
<protein>
    <submittedName>
        <fullName evidence="11">NupC/NupG family nucleoside CNT transporter</fullName>
    </submittedName>
</protein>
<dbReference type="InterPro" id="IPR011657">
    <property type="entry name" value="CNT_C_dom"/>
</dbReference>
<keyword evidence="4 7" id="KW-0812">Transmembrane</keyword>
<evidence type="ECO:0000259" key="9">
    <source>
        <dbReference type="Pfam" id="PF07662"/>
    </source>
</evidence>
<sequence>MVFNLVVNIIGIVVFIAIAYLFSKQKHAIRWRSVGIMLVLEIILAWFLTGSQVGVNAVKAAADGFTWLVNVSYDGISFALASWVNVKQMDFVTSSLLPILLIVPLFDILTYIGVLPWIIKWVGRGLAYITGQPKFESFFAVEMMFLGNTEALAVSQLQLKQMSAQRNLTIAMMSMSCVTASILGAYIKMMPGQFILTAVPMNVLNAAIIAAILNPVDVKPEDDTIAKISSSAATDENTDTAESGSEDLANQQVQAAEAKPAREPFFSFLGDSILGAGRLILIIAANVIAFVALAKLIDKLLGLINTNLSLENLFGIVMFPFAWLLGFDPHEAFQMASYMGTKLVTNEFVVMGEVSSKVNDFTPHFRAVLTVFLTSFANFSTIGMIIGAFKGIVNREKNDLISRNVGYMLISGILVSLLSAGVVGLFVW</sequence>
<feature type="transmembrane region" description="Helical" evidence="7">
    <location>
        <begin position="367"/>
        <end position="393"/>
    </location>
</feature>
<dbReference type="RefSeq" id="WP_137642311.1">
    <property type="nucleotide sequence ID" value="NZ_BJEA01000007.1"/>
</dbReference>
<gene>
    <name evidence="11" type="ORF">ACFFLI_02820</name>
</gene>
<evidence type="ECO:0000256" key="6">
    <source>
        <dbReference type="ARBA" id="ARBA00023136"/>
    </source>
</evidence>
<keyword evidence="12" id="KW-1185">Reference proteome</keyword>
<accession>A0ABV5WRL7</accession>
<comment type="subcellular location">
    <subcellularLocation>
        <location evidence="1">Cell membrane</location>
        <topology evidence="1">Multi-pass membrane protein</topology>
    </subcellularLocation>
</comment>
<dbReference type="PANTHER" id="PTHR10590">
    <property type="entry name" value="SODIUM/NUCLEOSIDE COTRANSPORTER"/>
    <property type="match status" value="1"/>
</dbReference>
<feature type="transmembrane region" description="Helical" evidence="7">
    <location>
        <begin position="6"/>
        <end position="22"/>
    </location>
</feature>
<comment type="similarity">
    <text evidence="2">Belongs to the concentrative nucleoside transporter (CNT) (TC 2.A.41) family.</text>
</comment>
<keyword evidence="5 7" id="KW-1133">Transmembrane helix</keyword>
<dbReference type="InterPro" id="IPR002668">
    <property type="entry name" value="CNT_N_dom"/>
</dbReference>
<reference evidence="11 12" key="1">
    <citation type="submission" date="2024-09" db="EMBL/GenBank/DDBJ databases">
        <authorList>
            <person name="Sun Q."/>
            <person name="Mori K."/>
        </authorList>
    </citation>
    <scope>NUCLEOTIDE SEQUENCE [LARGE SCALE GENOMIC DNA]</scope>
    <source>
        <strain evidence="11 12">TBRC 4576</strain>
    </source>
</reference>
<dbReference type="InterPro" id="IPR011642">
    <property type="entry name" value="Gate_dom"/>
</dbReference>
<feature type="transmembrane region" description="Helical" evidence="7">
    <location>
        <begin position="273"/>
        <end position="296"/>
    </location>
</feature>
<evidence type="ECO:0000259" key="8">
    <source>
        <dbReference type="Pfam" id="PF01773"/>
    </source>
</evidence>
<feature type="transmembrane region" description="Helical" evidence="7">
    <location>
        <begin position="308"/>
        <end position="327"/>
    </location>
</feature>
<feature type="transmembrane region" description="Helical" evidence="7">
    <location>
        <begin position="405"/>
        <end position="427"/>
    </location>
</feature>
<evidence type="ECO:0000256" key="7">
    <source>
        <dbReference type="SAM" id="Phobius"/>
    </source>
</evidence>